<dbReference type="HOGENOM" id="CLU_002632_1_1_1"/>
<dbReference type="InterPro" id="IPR036028">
    <property type="entry name" value="SH3-like_dom_sf"/>
</dbReference>
<dbReference type="InterPro" id="IPR019804">
    <property type="entry name" value="Ras_G-nucl-exch_fac_CS"/>
</dbReference>
<dbReference type="Gene3D" id="2.30.30.40">
    <property type="entry name" value="SH3 Domains"/>
    <property type="match status" value="1"/>
</dbReference>
<dbReference type="OrthoDB" id="10255964at2759"/>
<proteinExistence type="predicted"/>
<feature type="domain" description="N-terminal Ras-GEF" evidence="8">
    <location>
        <begin position="331"/>
        <end position="465"/>
    </location>
</feature>
<dbReference type="CDD" id="cd06224">
    <property type="entry name" value="REM"/>
    <property type="match status" value="1"/>
</dbReference>
<dbReference type="Pfam" id="PF00618">
    <property type="entry name" value="RasGEF_N"/>
    <property type="match status" value="1"/>
</dbReference>
<dbReference type="STRING" id="670483.S7QK59"/>
<dbReference type="Proteomes" id="UP000030669">
    <property type="component" value="Unassembled WGS sequence"/>
</dbReference>
<keyword evidence="10" id="KW-1185">Reference proteome</keyword>
<evidence type="ECO:0000259" key="8">
    <source>
        <dbReference type="PROSITE" id="PS50212"/>
    </source>
</evidence>
<keyword evidence="2 3" id="KW-0344">Guanine-nucleotide releasing factor</keyword>
<evidence type="ECO:0000259" key="7">
    <source>
        <dbReference type="PROSITE" id="PS50009"/>
    </source>
</evidence>
<dbReference type="Gene3D" id="1.20.870.10">
    <property type="entry name" value="Son of sevenless (SoS) protein Chain: S domain 1"/>
    <property type="match status" value="1"/>
</dbReference>
<dbReference type="InterPro" id="IPR001452">
    <property type="entry name" value="SH3_domain"/>
</dbReference>
<dbReference type="PROSITE" id="PS00720">
    <property type="entry name" value="RASGEF"/>
    <property type="match status" value="1"/>
</dbReference>
<dbReference type="SMART" id="SM00229">
    <property type="entry name" value="RasGEFN"/>
    <property type="match status" value="1"/>
</dbReference>
<dbReference type="GO" id="GO:0005886">
    <property type="term" value="C:plasma membrane"/>
    <property type="evidence" value="ECO:0007669"/>
    <property type="project" value="TreeGrafter"/>
</dbReference>
<reference evidence="9 10" key="1">
    <citation type="journal article" date="2012" name="Science">
        <title>The Paleozoic origin of enzymatic lignin decomposition reconstructed from 31 fungal genomes.</title>
        <authorList>
            <person name="Floudas D."/>
            <person name="Binder M."/>
            <person name="Riley R."/>
            <person name="Barry K."/>
            <person name="Blanchette R.A."/>
            <person name="Henrissat B."/>
            <person name="Martinez A.T."/>
            <person name="Otillar R."/>
            <person name="Spatafora J.W."/>
            <person name="Yadav J.S."/>
            <person name="Aerts A."/>
            <person name="Benoit I."/>
            <person name="Boyd A."/>
            <person name="Carlson A."/>
            <person name="Copeland A."/>
            <person name="Coutinho P.M."/>
            <person name="de Vries R.P."/>
            <person name="Ferreira P."/>
            <person name="Findley K."/>
            <person name="Foster B."/>
            <person name="Gaskell J."/>
            <person name="Glotzer D."/>
            <person name="Gorecki P."/>
            <person name="Heitman J."/>
            <person name="Hesse C."/>
            <person name="Hori C."/>
            <person name="Igarashi K."/>
            <person name="Jurgens J.A."/>
            <person name="Kallen N."/>
            <person name="Kersten P."/>
            <person name="Kohler A."/>
            <person name="Kuees U."/>
            <person name="Kumar T.K.A."/>
            <person name="Kuo A."/>
            <person name="LaButti K."/>
            <person name="Larrondo L.F."/>
            <person name="Lindquist E."/>
            <person name="Ling A."/>
            <person name="Lombard V."/>
            <person name="Lucas S."/>
            <person name="Lundell T."/>
            <person name="Martin R."/>
            <person name="McLaughlin D.J."/>
            <person name="Morgenstern I."/>
            <person name="Morin E."/>
            <person name="Murat C."/>
            <person name="Nagy L.G."/>
            <person name="Nolan M."/>
            <person name="Ohm R.A."/>
            <person name="Patyshakuliyeva A."/>
            <person name="Rokas A."/>
            <person name="Ruiz-Duenas F.J."/>
            <person name="Sabat G."/>
            <person name="Salamov A."/>
            <person name="Samejima M."/>
            <person name="Schmutz J."/>
            <person name="Slot J.C."/>
            <person name="St John F."/>
            <person name="Stenlid J."/>
            <person name="Sun H."/>
            <person name="Sun S."/>
            <person name="Syed K."/>
            <person name="Tsang A."/>
            <person name="Wiebenga A."/>
            <person name="Young D."/>
            <person name="Pisabarro A."/>
            <person name="Eastwood D.C."/>
            <person name="Martin F."/>
            <person name="Cullen D."/>
            <person name="Grigoriev I.V."/>
            <person name="Hibbett D.S."/>
        </authorList>
    </citation>
    <scope>NUCLEOTIDE SEQUENCE [LARGE SCALE GENOMIC DNA]</scope>
    <source>
        <strain evidence="9 10">ATCC 11539</strain>
    </source>
</reference>
<dbReference type="PROSITE" id="PS50009">
    <property type="entry name" value="RASGEF_CAT"/>
    <property type="match status" value="1"/>
</dbReference>
<sequence length="732" mass="82112">MTRRACADRSSAWQIYHRRRSGQPTSSSPALPLPSTTTAGEFKIFSVLCLYDFHSDDPDHLPFRKSEILDVVKTEESGWWAAMRPAHTQVGWVPSAFVRPLTDEMAERLRGLREELRIYDYEAERLYNAAPTSNFAQLYPPDADSQSDENPPSRSFPRPSSSAAARTPSAPSRPCAPRPRPPPTPPTSPMPTCTPPRPTRPPSACAPRPHPSRPCPSRPPSRPKPRPRRRPRGRLAPPGEGGRLLPDDRSSLSRLSVLVERSNVAEPDDLSAGEAEELLGGARPHKGRPDKVKQLTGDEDAQRYHNAKVAALRMPWYLKPDYKEEDVKLNADGSVLAGTLEALVECLTIEPISKNQDMLYQNTFLMTFRTFASADRVFDLLVDRYQMDRSFGLTDAQFAEWKEKKLRPTQKRVLVVLGRWLEEHRMPADDAHVVPRLQEFLSLIVEPPALATTAKLMIASLERLKRPGRSSHRTELLKMDPTEVAQQLCVLEYNLYSKIRPQECLDWTKTQMGRTVENLHAFCATYDKLAAWVKTSILDTDVLGKRADTVEFWIRVAEKSRTFNNLSSFSALVAALSSAAISRLHLTMAHVSRSSHLDALTKVIEPTGNFAAYRAVLQTVDGPCVPWVGMYLSDLVHIGDQHPDTLKGPALDRPLINFYKRQKWADTVSAMLRFQGRPYPFAPDAAILGFIETNLQKAAGKDHSTFWLKSQEVQQSELAHADIRKGLEAAGF</sequence>
<dbReference type="PANTHER" id="PTHR23113:SF368">
    <property type="entry name" value="CELL DIVISION CONTROL PROTEIN 25"/>
    <property type="match status" value="1"/>
</dbReference>
<feature type="domain" description="Ras-GEF" evidence="7">
    <location>
        <begin position="480"/>
        <end position="716"/>
    </location>
</feature>
<feature type="region of interest" description="Disordered" evidence="5">
    <location>
        <begin position="134"/>
        <end position="249"/>
    </location>
</feature>
<evidence type="ECO:0000313" key="9">
    <source>
        <dbReference type="EMBL" id="EPQ60126.1"/>
    </source>
</evidence>
<dbReference type="InterPro" id="IPR001895">
    <property type="entry name" value="RASGEF_cat_dom"/>
</dbReference>
<dbReference type="RefSeq" id="XP_007860602.1">
    <property type="nucleotide sequence ID" value="XM_007862411.1"/>
</dbReference>
<evidence type="ECO:0000256" key="2">
    <source>
        <dbReference type="ARBA" id="ARBA00022658"/>
    </source>
</evidence>
<feature type="compositionally biased region" description="Low complexity" evidence="5">
    <location>
        <begin position="152"/>
        <end position="173"/>
    </location>
</feature>
<dbReference type="AlphaFoldDB" id="S7QK59"/>
<dbReference type="Pfam" id="PF00617">
    <property type="entry name" value="RasGEF"/>
    <property type="match status" value="1"/>
</dbReference>
<dbReference type="PROSITE" id="PS50002">
    <property type="entry name" value="SH3"/>
    <property type="match status" value="1"/>
</dbReference>
<dbReference type="InterPro" id="IPR008937">
    <property type="entry name" value="Ras-like_GEF"/>
</dbReference>
<dbReference type="SUPFAM" id="SSF50044">
    <property type="entry name" value="SH3-domain"/>
    <property type="match status" value="1"/>
</dbReference>
<organism evidence="9 10">
    <name type="scientific">Gloeophyllum trabeum (strain ATCC 11539 / FP-39264 / Madison 617)</name>
    <name type="common">Brown rot fungus</name>
    <dbReference type="NCBI Taxonomy" id="670483"/>
    <lineage>
        <taxon>Eukaryota</taxon>
        <taxon>Fungi</taxon>
        <taxon>Dikarya</taxon>
        <taxon>Basidiomycota</taxon>
        <taxon>Agaricomycotina</taxon>
        <taxon>Agaricomycetes</taxon>
        <taxon>Gloeophyllales</taxon>
        <taxon>Gloeophyllaceae</taxon>
        <taxon>Gloeophyllum</taxon>
    </lineage>
</organism>
<dbReference type="SMART" id="SM00147">
    <property type="entry name" value="RasGEF"/>
    <property type="match status" value="1"/>
</dbReference>
<dbReference type="PANTHER" id="PTHR23113">
    <property type="entry name" value="GUANINE NUCLEOTIDE EXCHANGE FACTOR"/>
    <property type="match status" value="1"/>
</dbReference>
<name>S7QK59_GLOTA</name>
<gene>
    <name evidence="9" type="ORF">GLOTRDRAFT_112874</name>
</gene>
<dbReference type="SMART" id="SM00326">
    <property type="entry name" value="SH3"/>
    <property type="match status" value="1"/>
</dbReference>
<dbReference type="InterPro" id="IPR036964">
    <property type="entry name" value="RASGEF_cat_dom_sf"/>
</dbReference>
<dbReference type="KEGG" id="gtr:GLOTRDRAFT_112874"/>
<dbReference type="EMBL" id="KB469296">
    <property type="protein sequence ID" value="EPQ60126.1"/>
    <property type="molecule type" value="Genomic_DNA"/>
</dbReference>
<dbReference type="eggNOG" id="KOG3417">
    <property type="taxonomic scope" value="Eukaryota"/>
</dbReference>
<protein>
    <submittedName>
        <fullName evidence="9">Ras GEF</fullName>
    </submittedName>
</protein>
<feature type="domain" description="SH3" evidence="6">
    <location>
        <begin position="42"/>
        <end position="103"/>
    </location>
</feature>
<dbReference type="InterPro" id="IPR023578">
    <property type="entry name" value="Ras_GEF_dom_sf"/>
</dbReference>
<evidence type="ECO:0000256" key="4">
    <source>
        <dbReference type="PROSITE-ProRule" id="PRU00192"/>
    </source>
</evidence>
<feature type="compositionally biased region" description="Pro residues" evidence="5">
    <location>
        <begin position="208"/>
        <end position="220"/>
    </location>
</feature>
<dbReference type="SUPFAM" id="SSF48366">
    <property type="entry name" value="Ras GEF"/>
    <property type="match status" value="1"/>
</dbReference>
<evidence type="ECO:0000256" key="5">
    <source>
        <dbReference type="SAM" id="MobiDB-lite"/>
    </source>
</evidence>
<evidence type="ECO:0000256" key="3">
    <source>
        <dbReference type="PROSITE-ProRule" id="PRU00168"/>
    </source>
</evidence>
<feature type="compositionally biased region" description="Basic residues" evidence="5">
    <location>
        <begin position="221"/>
        <end position="233"/>
    </location>
</feature>
<feature type="compositionally biased region" description="Pro residues" evidence="5">
    <location>
        <begin position="174"/>
        <end position="201"/>
    </location>
</feature>
<dbReference type="OMA" id="TGWWAAM"/>
<dbReference type="Gene3D" id="1.10.840.10">
    <property type="entry name" value="Ras guanine-nucleotide exchange factors catalytic domain"/>
    <property type="match status" value="1"/>
</dbReference>
<dbReference type="InterPro" id="IPR000651">
    <property type="entry name" value="Ras-like_Gua-exchang_fac_N"/>
</dbReference>
<evidence type="ECO:0000259" key="6">
    <source>
        <dbReference type="PROSITE" id="PS50002"/>
    </source>
</evidence>
<dbReference type="Pfam" id="PF00018">
    <property type="entry name" value="SH3_1"/>
    <property type="match status" value="1"/>
</dbReference>
<evidence type="ECO:0000313" key="10">
    <source>
        <dbReference type="Proteomes" id="UP000030669"/>
    </source>
</evidence>
<dbReference type="GeneID" id="19299634"/>
<evidence type="ECO:0000256" key="1">
    <source>
        <dbReference type="ARBA" id="ARBA00022443"/>
    </source>
</evidence>
<dbReference type="GO" id="GO:0005085">
    <property type="term" value="F:guanyl-nucleotide exchange factor activity"/>
    <property type="evidence" value="ECO:0007669"/>
    <property type="project" value="UniProtKB-KW"/>
</dbReference>
<dbReference type="GO" id="GO:0007265">
    <property type="term" value="P:Ras protein signal transduction"/>
    <property type="evidence" value="ECO:0007669"/>
    <property type="project" value="TreeGrafter"/>
</dbReference>
<keyword evidence="1 4" id="KW-0728">SH3 domain</keyword>
<accession>S7QK59</accession>
<dbReference type="PROSITE" id="PS50212">
    <property type="entry name" value="RASGEF_NTER"/>
    <property type="match status" value="1"/>
</dbReference>